<gene>
    <name evidence="5" type="ORF">FHW12_000387</name>
</gene>
<evidence type="ECO:0000256" key="1">
    <source>
        <dbReference type="ARBA" id="ARBA00001554"/>
    </source>
</evidence>
<dbReference type="InterPro" id="IPR001533">
    <property type="entry name" value="Pterin_deHydtase"/>
</dbReference>
<dbReference type="Pfam" id="PF01329">
    <property type="entry name" value="Pterin_4a"/>
    <property type="match status" value="1"/>
</dbReference>
<organism evidence="5 6">
    <name type="scientific">Dokdonella fugitiva</name>
    <dbReference type="NCBI Taxonomy" id="328517"/>
    <lineage>
        <taxon>Bacteria</taxon>
        <taxon>Pseudomonadati</taxon>
        <taxon>Pseudomonadota</taxon>
        <taxon>Gammaproteobacteria</taxon>
        <taxon>Lysobacterales</taxon>
        <taxon>Rhodanobacteraceae</taxon>
        <taxon>Dokdonella</taxon>
    </lineage>
</organism>
<sequence>MPYSIESLRAQHCVPRKGKDAALAATDVAAGLAALPGWQRTPDGSGIRKEFRFPDYFRTMAFVNAVASIAHREDHHPDLEVHYNRCAVHYSTHDVGGLSLNDLICAARVEDLQAS</sequence>
<comment type="catalytic activity">
    <reaction evidence="1 4">
        <text>(4aS,6R)-4a-hydroxy-L-erythro-5,6,7,8-tetrahydrobiopterin = (6R)-L-erythro-6,7-dihydrobiopterin + H2O</text>
        <dbReference type="Rhea" id="RHEA:11920"/>
        <dbReference type="ChEBI" id="CHEBI:15377"/>
        <dbReference type="ChEBI" id="CHEBI:15642"/>
        <dbReference type="ChEBI" id="CHEBI:43120"/>
        <dbReference type="EC" id="4.2.1.96"/>
    </reaction>
</comment>
<dbReference type="PANTHER" id="PTHR12599:SF0">
    <property type="entry name" value="PTERIN-4-ALPHA-CARBINOLAMINE DEHYDRATASE"/>
    <property type="match status" value="1"/>
</dbReference>
<comment type="caution">
    <text evidence="5">The sequence shown here is derived from an EMBL/GenBank/DDBJ whole genome shotgun (WGS) entry which is preliminary data.</text>
</comment>
<dbReference type="GO" id="GO:0006729">
    <property type="term" value="P:tetrahydrobiopterin biosynthetic process"/>
    <property type="evidence" value="ECO:0007669"/>
    <property type="project" value="InterPro"/>
</dbReference>
<proteinExistence type="inferred from homology"/>
<protein>
    <recommendedName>
        <fullName evidence="4">Putative pterin-4-alpha-carbinolamine dehydratase</fullName>
        <shortName evidence="4">PHS</shortName>
        <ecNumber evidence="4">4.2.1.96</ecNumber>
    </recommendedName>
    <alternativeName>
        <fullName evidence="4">4-alpha-hydroxy-tetrahydropterin dehydratase</fullName>
    </alternativeName>
    <alternativeName>
        <fullName evidence="4">Pterin carbinolamine dehydratase</fullName>
        <shortName evidence="4">PCD</shortName>
    </alternativeName>
</protein>
<dbReference type="PANTHER" id="PTHR12599">
    <property type="entry name" value="PTERIN-4-ALPHA-CARBINOLAMINE DEHYDRATASE"/>
    <property type="match status" value="1"/>
</dbReference>
<comment type="similarity">
    <text evidence="2 4">Belongs to the pterin-4-alpha-carbinolamine dehydratase family.</text>
</comment>
<evidence type="ECO:0000256" key="2">
    <source>
        <dbReference type="ARBA" id="ARBA00006472"/>
    </source>
</evidence>
<dbReference type="RefSeq" id="WP_182529298.1">
    <property type="nucleotide sequence ID" value="NZ_JACGXL010000001.1"/>
</dbReference>
<keyword evidence="6" id="KW-1185">Reference proteome</keyword>
<dbReference type="EMBL" id="JACGXL010000001">
    <property type="protein sequence ID" value="MBA8886196.1"/>
    <property type="molecule type" value="Genomic_DNA"/>
</dbReference>
<reference evidence="5 6" key="1">
    <citation type="submission" date="2020-07" db="EMBL/GenBank/DDBJ databases">
        <title>Genomic Encyclopedia of Type Strains, Phase IV (KMG-V): Genome sequencing to study the core and pangenomes of soil and plant-associated prokaryotes.</title>
        <authorList>
            <person name="Whitman W."/>
        </authorList>
    </citation>
    <scope>NUCLEOTIDE SEQUENCE [LARGE SCALE GENOMIC DNA]</scope>
    <source>
        <strain evidence="5 6">RH2WT43</strain>
    </source>
</reference>
<accession>A0A839EUV5</accession>
<dbReference type="EC" id="4.2.1.96" evidence="4"/>
<dbReference type="Proteomes" id="UP000550401">
    <property type="component" value="Unassembled WGS sequence"/>
</dbReference>
<evidence type="ECO:0000313" key="6">
    <source>
        <dbReference type="Proteomes" id="UP000550401"/>
    </source>
</evidence>
<evidence type="ECO:0000256" key="3">
    <source>
        <dbReference type="ARBA" id="ARBA00023239"/>
    </source>
</evidence>
<dbReference type="NCBIfam" id="NF002019">
    <property type="entry name" value="PRK00823.1-4"/>
    <property type="match status" value="1"/>
</dbReference>
<name>A0A839EUV5_9GAMM</name>
<dbReference type="NCBIfam" id="NF002017">
    <property type="entry name" value="PRK00823.1-2"/>
    <property type="match status" value="1"/>
</dbReference>
<evidence type="ECO:0000313" key="5">
    <source>
        <dbReference type="EMBL" id="MBA8886196.1"/>
    </source>
</evidence>
<dbReference type="AlphaFoldDB" id="A0A839EUV5"/>
<dbReference type="SUPFAM" id="SSF55248">
    <property type="entry name" value="PCD-like"/>
    <property type="match status" value="1"/>
</dbReference>
<dbReference type="CDD" id="cd00913">
    <property type="entry name" value="PCD_DCoH_subfamily_a"/>
    <property type="match status" value="1"/>
</dbReference>
<evidence type="ECO:0000256" key="4">
    <source>
        <dbReference type="HAMAP-Rule" id="MF_00434"/>
    </source>
</evidence>
<dbReference type="Gene3D" id="3.30.1360.20">
    <property type="entry name" value="Transcriptional coactivator/pterin dehydratase"/>
    <property type="match status" value="1"/>
</dbReference>
<dbReference type="GO" id="GO:0008124">
    <property type="term" value="F:4-alpha-hydroxytetrahydrobiopterin dehydratase activity"/>
    <property type="evidence" value="ECO:0007669"/>
    <property type="project" value="UniProtKB-UniRule"/>
</dbReference>
<dbReference type="HAMAP" id="MF_00434">
    <property type="entry name" value="Pterin_4_alpha"/>
    <property type="match status" value="1"/>
</dbReference>
<keyword evidence="3 4" id="KW-0456">Lyase</keyword>
<dbReference type="InterPro" id="IPR036428">
    <property type="entry name" value="PCD_sf"/>
</dbReference>